<comment type="function">
    <text evidence="1">Hydrolyzes diadenosine 5',5'''-P1,P4-tetraphosphate to yield ADP.</text>
</comment>
<gene>
    <name evidence="10" type="ORF">EDC25_12435</name>
</gene>
<dbReference type="SUPFAM" id="SSF56300">
    <property type="entry name" value="Metallo-dependent phosphatases"/>
    <property type="match status" value="1"/>
</dbReference>
<evidence type="ECO:0000313" key="11">
    <source>
        <dbReference type="Proteomes" id="UP000294599"/>
    </source>
</evidence>
<dbReference type="Gene3D" id="3.60.21.10">
    <property type="match status" value="1"/>
</dbReference>
<sequence>MAVYAIGDIQGCHDELAHLLDTLRFDPAQDRVWFCGDLVNRGGQSLEVLRLVQGLGESATVVLGNHDLSLLAIAHRREDEQARVNPDLRRVLFADDRDSLVEWLRHCKLAHHDPGLDFLMVHAGVAPSWTVQDTLRHAAEVEQRLRGKEPQRLLRQMFGNRPDLWHPRLRGVERWRATINVLTRMRYVTPRGRLDFSEKGPPGTQKPGLYTWFAAPGRKPIGSRVVCGHWSALGLFMGLGVHAIDTGCVWGGYLTALRLDSPVPQVVQVPARPERFRNGADD</sequence>
<dbReference type="EC" id="3.6.1.41" evidence="3"/>
<evidence type="ECO:0000259" key="9">
    <source>
        <dbReference type="Pfam" id="PF00149"/>
    </source>
</evidence>
<dbReference type="PIRSF" id="PIRSF000903">
    <property type="entry name" value="B5n-ttraPtase_sm"/>
    <property type="match status" value="1"/>
</dbReference>
<evidence type="ECO:0000256" key="2">
    <source>
        <dbReference type="ARBA" id="ARBA00005419"/>
    </source>
</evidence>
<dbReference type="Proteomes" id="UP000294599">
    <property type="component" value="Unassembled WGS sequence"/>
</dbReference>
<dbReference type="GO" id="GO:0008803">
    <property type="term" value="F:bis(5'-nucleosyl)-tetraphosphatase (symmetrical) activity"/>
    <property type="evidence" value="ECO:0007669"/>
    <property type="project" value="UniProtKB-EC"/>
</dbReference>
<dbReference type="CDD" id="cd07422">
    <property type="entry name" value="MPP_ApaH"/>
    <property type="match status" value="1"/>
</dbReference>
<dbReference type="InterPro" id="IPR004843">
    <property type="entry name" value="Calcineurin-like_PHP"/>
</dbReference>
<dbReference type="AlphaFoldDB" id="A0A4S3KUW8"/>
<evidence type="ECO:0000256" key="8">
    <source>
        <dbReference type="ARBA" id="ARBA00049417"/>
    </source>
</evidence>
<dbReference type="OrthoDB" id="9807890at2"/>
<evidence type="ECO:0000256" key="5">
    <source>
        <dbReference type="ARBA" id="ARBA00031248"/>
    </source>
</evidence>
<dbReference type="Pfam" id="PF00149">
    <property type="entry name" value="Metallophos"/>
    <property type="match status" value="1"/>
</dbReference>
<proteinExistence type="inferred from homology"/>
<name>A0A4S3KUW8_9GAMM</name>
<dbReference type="PANTHER" id="PTHR40942">
    <property type="match status" value="1"/>
</dbReference>
<dbReference type="InterPro" id="IPR004617">
    <property type="entry name" value="ApaH"/>
</dbReference>
<comment type="similarity">
    <text evidence="2">Belongs to the Ap4A hydrolase family.</text>
</comment>
<organism evidence="10 11">
    <name type="scientific">Pseudofulvimonas gallinarii</name>
    <dbReference type="NCBI Taxonomy" id="634155"/>
    <lineage>
        <taxon>Bacteria</taxon>
        <taxon>Pseudomonadati</taxon>
        <taxon>Pseudomonadota</taxon>
        <taxon>Gammaproteobacteria</taxon>
        <taxon>Lysobacterales</taxon>
        <taxon>Rhodanobacteraceae</taxon>
        <taxon>Pseudofulvimonas</taxon>
    </lineage>
</organism>
<dbReference type="PANTHER" id="PTHR40942:SF4">
    <property type="entry name" value="CYTOCHROME C5"/>
    <property type="match status" value="1"/>
</dbReference>
<keyword evidence="4" id="KW-0378">Hydrolase</keyword>
<evidence type="ECO:0000256" key="4">
    <source>
        <dbReference type="ARBA" id="ARBA00022801"/>
    </source>
</evidence>
<evidence type="ECO:0000256" key="3">
    <source>
        <dbReference type="ARBA" id="ARBA00012506"/>
    </source>
</evidence>
<evidence type="ECO:0000256" key="6">
    <source>
        <dbReference type="ARBA" id="ARBA00032248"/>
    </source>
</evidence>
<protein>
    <recommendedName>
        <fullName evidence="3">bis(5'-nucleosyl)-tetraphosphatase (symmetrical)</fullName>
        <ecNumber evidence="3">3.6.1.41</ecNumber>
    </recommendedName>
    <alternativeName>
        <fullName evidence="6">Ap4A hydrolase</fullName>
    </alternativeName>
    <alternativeName>
        <fullName evidence="5">Diadenosine 5',5'''-P1,P4-tetraphosphate pyrophosphohydrolase</fullName>
    </alternativeName>
    <alternativeName>
        <fullName evidence="7">Diadenosine tetraphosphatase</fullName>
    </alternativeName>
</protein>
<comment type="catalytic activity">
    <reaction evidence="8">
        <text>P(1),P(4)-bis(5'-adenosyl) tetraphosphate + H2O = 2 ADP + 2 H(+)</text>
        <dbReference type="Rhea" id="RHEA:24252"/>
        <dbReference type="ChEBI" id="CHEBI:15377"/>
        <dbReference type="ChEBI" id="CHEBI:15378"/>
        <dbReference type="ChEBI" id="CHEBI:58141"/>
        <dbReference type="ChEBI" id="CHEBI:456216"/>
        <dbReference type="EC" id="3.6.1.41"/>
    </reaction>
</comment>
<evidence type="ECO:0000313" key="10">
    <source>
        <dbReference type="EMBL" id="TCS94060.1"/>
    </source>
</evidence>
<dbReference type="InterPro" id="IPR029052">
    <property type="entry name" value="Metallo-depent_PP-like"/>
</dbReference>
<dbReference type="NCBIfam" id="TIGR00668">
    <property type="entry name" value="apaH"/>
    <property type="match status" value="1"/>
</dbReference>
<keyword evidence="11" id="KW-1185">Reference proteome</keyword>
<comment type="caution">
    <text evidence="10">The sequence shown here is derived from an EMBL/GenBank/DDBJ whole genome shotgun (WGS) entry which is preliminary data.</text>
</comment>
<feature type="domain" description="Calcineurin-like phosphoesterase" evidence="9">
    <location>
        <begin position="1"/>
        <end position="156"/>
    </location>
</feature>
<evidence type="ECO:0000256" key="7">
    <source>
        <dbReference type="ARBA" id="ARBA00033210"/>
    </source>
</evidence>
<dbReference type="RefSeq" id="WP_123521003.1">
    <property type="nucleotide sequence ID" value="NZ_JBHLWF010000010.1"/>
</dbReference>
<dbReference type="NCBIfam" id="NF001204">
    <property type="entry name" value="PRK00166.1"/>
    <property type="match status" value="1"/>
</dbReference>
<accession>A0A4S3KUW8</accession>
<evidence type="ECO:0000256" key="1">
    <source>
        <dbReference type="ARBA" id="ARBA00003413"/>
    </source>
</evidence>
<reference evidence="10 11" key="1">
    <citation type="submission" date="2019-03" db="EMBL/GenBank/DDBJ databases">
        <title>Genomic Encyclopedia of Type Strains, Phase IV (KMG-IV): sequencing the most valuable type-strain genomes for metagenomic binning, comparative biology and taxonomic classification.</title>
        <authorList>
            <person name="Goeker M."/>
        </authorList>
    </citation>
    <scope>NUCLEOTIDE SEQUENCE [LARGE SCALE GENOMIC DNA]</scope>
    <source>
        <strain evidence="10 11">DSM 21944</strain>
    </source>
</reference>
<dbReference type="EMBL" id="SMAF01000024">
    <property type="protein sequence ID" value="TCS94060.1"/>
    <property type="molecule type" value="Genomic_DNA"/>
</dbReference>